<name>A0A5B7HJQ0_PORTR</name>
<keyword evidence="2" id="KW-1185">Reference proteome</keyword>
<protein>
    <submittedName>
        <fullName evidence="1">Uncharacterized protein</fullName>
    </submittedName>
</protein>
<organism evidence="1 2">
    <name type="scientific">Portunus trituberculatus</name>
    <name type="common">Swimming crab</name>
    <name type="synonym">Neptunus trituberculatus</name>
    <dbReference type="NCBI Taxonomy" id="210409"/>
    <lineage>
        <taxon>Eukaryota</taxon>
        <taxon>Metazoa</taxon>
        <taxon>Ecdysozoa</taxon>
        <taxon>Arthropoda</taxon>
        <taxon>Crustacea</taxon>
        <taxon>Multicrustacea</taxon>
        <taxon>Malacostraca</taxon>
        <taxon>Eumalacostraca</taxon>
        <taxon>Eucarida</taxon>
        <taxon>Decapoda</taxon>
        <taxon>Pleocyemata</taxon>
        <taxon>Brachyura</taxon>
        <taxon>Eubrachyura</taxon>
        <taxon>Portunoidea</taxon>
        <taxon>Portunidae</taxon>
        <taxon>Portuninae</taxon>
        <taxon>Portunus</taxon>
    </lineage>
</organism>
<sequence length="112" mass="12607">MWQGQELQYLGHAHSNTEGHHYLLAGVRKERFTATHRLRLHPVKVIMVSPPPGLGDGRRYYYRGHRAVTVDSGLYTHTITATHSQQTHCATRQHTGVDATSVLPGTDSRQHC</sequence>
<evidence type="ECO:0000313" key="2">
    <source>
        <dbReference type="Proteomes" id="UP000324222"/>
    </source>
</evidence>
<proteinExistence type="predicted"/>
<dbReference type="Proteomes" id="UP000324222">
    <property type="component" value="Unassembled WGS sequence"/>
</dbReference>
<accession>A0A5B7HJQ0</accession>
<dbReference type="AlphaFoldDB" id="A0A5B7HJQ0"/>
<reference evidence="1 2" key="1">
    <citation type="submission" date="2019-05" db="EMBL/GenBank/DDBJ databases">
        <title>Another draft genome of Portunus trituberculatus and its Hox gene families provides insights of decapod evolution.</title>
        <authorList>
            <person name="Jeong J.-H."/>
            <person name="Song I."/>
            <person name="Kim S."/>
            <person name="Choi T."/>
            <person name="Kim D."/>
            <person name="Ryu S."/>
            <person name="Kim W."/>
        </authorList>
    </citation>
    <scope>NUCLEOTIDE SEQUENCE [LARGE SCALE GENOMIC DNA]</scope>
    <source>
        <tissue evidence="1">Muscle</tissue>
    </source>
</reference>
<gene>
    <name evidence="1" type="ORF">E2C01_064652</name>
</gene>
<dbReference type="EMBL" id="VSRR010031069">
    <property type="protein sequence ID" value="MPC70403.1"/>
    <property type="molecule type" value="Genomic_DNA"/>
</dbReference>
<comment type="caution">
    <text evidence="1">The sequence shown here is derived from an EMBL/GenBank/DDBJ whole genome shotgun (WGS) entry which is preliminary data.</text>
</comment>
<evidence type="ECO:0000313" key="1">
    <source>
        <dbReference type="EMBL" id="MPC70403.1"/>
    </source>
</evidence>